<dbReference type="Pfam" id="PF18787">
    <property type="entry name" value="CRM1_repeat_3"/>
    <property type="match status" value="1"/>
</dbReference>
<evidence type="ECO:0000313" key="8">
    <source>
        <dbReference type="Proteomes" id="UP000193411"/>
    </source>
</evidence>
<keyword evidence="8" id="KW-1185">Reference proteome</keyword>
<dbReference type="GO" id="GO:0000055">
    <property type="term" value="P:ribosomal large subunit export from nucleus"/>
    <property type="evidence" value="ECO:0007669"/>
    <property type="project" value="TreeGrafter"/>
</dbReference>
<dbReference type="AlphaFoldDB" id="A0A1Y2H8W3"/>
<dbReference type="OrthoDB" id="27218at2759"/>
<evidence type="ECO:0000256" key="3">
    <source>
        <dbReference type="ARBA" id="ARBA00022448"/>
    </source>
</evidence>
<dbReference type="Pfam" id="PF08389">
    <property type="entry name" value="Xpo1"/>
    <property type="match status" value="1"/>
</dbReference>
<evidence type="ECO:0000256" key="5">
    <source>
        <dbReference type="ARBA" id="ARBA00023242"/>
    </source>
</evidence>
<dbReference type="GO" id="GO:0000056">
    <property type="term" value="P:ribosomal small subunit export from nucleus"/>
    <property type="evidence" value="ECO:0007669"/>
    <property type="project" value="TreeGrafter"/>
</dbReference>
<dbReference type="FunFam" id="1.25.10.10:FF:000022">
    <property type="entry name" value="protein EXPORTIN 1A"/>
    <property type="match status" value="1"/>
</dbReference>
<comment type="caution">
    <text evidence="7">The sequence shown here is derived from an EMBL/GenBank/DDBJ whole genome shotgun (WGS) entry which is preliminary data.</text>
</comment>
<dbReference type="PANTHER" id="PTHR11223:SF2">
    <property type="entry name" value="EXPORTIN-1"/>
    <property type="match status" value="1"/>
</dbReference>
<dbReference type="STRING" id="765915.A0A1Y2H8W3"/>
<dbReference type="InterPro" id="IPR045065">
    <property type="entry name" value="XPO1/5"/>
</dbReference>
<evidence type="ECO:0000259" key="6">
    <source>
        <dbReference type="PROSITE" id="PS50166"/>
    </source>
</evidence>
<dbReference type="PROSITE" id="PS50166">
    <property type="entry name" value="IMPORTIN_B_NT"/>
    <property type="match status" value="1"/>
</dbReference>
<keyword evidence="4" id="KW-0653">Protein transport</keyword>
<dbReference type="PANTHER" id="PTHR11223">
    <property type="entry name" value="EXPORTIN 1/5"/>
    <property type="match status" value="1"/>
</dbReference>
<evidence type="ECO:0000256" key="1">
    <source>
        <dbReference type="ARBA" id="ARBA00004123"/>
    </source>
</evidence>
<dbReference type="InterPro" id="IPR041123">
    <property type="entry name" value="CRM1_repeat"/>
</dbReference>
<evidence type="ECO:0000256" key="2">
    <source>
        <dbReference type="ARBA" id="ARBA00009466"/>
    </source>
</evidence>
<accession>A0A1Y2H8W3</accession>
<dbReference type="GO" id="GO:0006611">
    <property type="term" value="P:protein export from nucleus"/>
    <property type="evidence" value="ECO:0007669"/>
    <property type="project" value="InterPro"/>
</dbReference>
<protein>
    <submittedName>
        <fullName evidence="7">CRM1 C terminal-domain-containing protein</fullName>
    </submittedName>
</protein>
<dbReference type="InterPro" id="IPR013598">
    <property type="entry name" value="Exportin-1/Importin-b-like"/>
</dbReference>
<dbReference type="InterPro" id="IPR001494">
    <property type="entry name" value="Importin-beta_N"/>
</dbReference>
<dbReference type="SMART" id="SM01102">
    <property type="entry name" value="CRM1_C"/>
    <property type="match status" value="1"/>
</dbReference>
<keyword evidence="5" id="KW-0539">Nucleus</keyword>
<dbReference type="SMART" id="SM00913">
    <property type="entry name" value="IBN_N"/>
    <property type="match status" value="1"/>
</dbReference>
<dbReference type="Pfam" id="PF03810">
    <property type="entry name" value="IBN_N"/>
    <property type="match status" value="1"/>
</dbReference>
<sequence length="1115" mass="126226">MLAASANIPNYTMDPALLLDFARPLDVALLDQVVTTFYSSHGVQQQQAQQLLTQFQDHPDSWTRADKILDESRVMQSKYLALTILERLIQTKWKVLPEDARTGIKGFIVQRVISTSQTEATLSRDDRQFLGKLNLVLVQILKQEWPHNWPNFIPELVSASRTSVPLCENNMAILKLLSEEVFDFSAEAMTQVKVRNLKNQMSIECSQVFDLCMEVLNSATQKSLIIATLATLHRFINWIPLGYIFETPLVALLTSKFLGVLEFRNLVLKCLTEIANLDTVEMVQRAAAANPDALPGGASAAQQQQEAIDKLYSDMFVTAMGQIAAMVPLETTNFETRWEDGDNEEQEFIQNLALFLTTFLGKHMKVLERDNVNVSLYAHRCLTGIARVDEREVFKVCLEFWAKWVKDLYDDSLQQPAVSTGNRPDVLNLGLTSLQPNAAPVPPGTRRREMYAPILSEVRVVAIERMVKPEEVLIVENDDGQIVRESMKEVDTIVLYKSMRECLVYLTHLDPRDTEDIMLRKLTRQIDGTEWSWANLNKLCWAVGSISGAMNEDHEKSFLVQVIKELLGLVDMKKGKDNKAVVASNIMYVVGQYPRFLKAHWRFLKTVVKKLFEFMHETHEGVQDMACDTYIKIAQKTRKQFTVQQSGEQRPFIEEILEDLAKITSDLQPGQVHVFFEATGYLVASQANEQMQERLVLGLMQLPNHAWDAIMQQAASNVPVLENLDMVRNLTNILRTNVSACTAIGSGFRIQMERMFTDLLGLYRAASLAITKHLQADPVTGFGRPIVRSLRSIKKETLKLVECYVTRAAEVQELAVTMVPSMLEACLGDYAQNPPQARDAEVLHVVASVTNRLGKYMHAQVGPILESVFSCTLEMINKELIEYPEHRVGFFKLIEALVKSSFPAVLELPPHVFQALINSIVWGFKHTMRDIGNRSLDIVAELFDNMAKSPADLANRFYQTYYMQLLQDVFFVLTDNEHKFGFNGQVKVLMRMMQHVTSGQVQCALVPDQTMPNVAYLRNHLVSILTSAFPHVAQKAVEVFVVGMFELNKDFASFKPHVRDFLIQIKEAAGGPGSADDLYLLEREEELKEVSKQKHRADLMVPGLVRPADREDDSD</sequence>
<name>A0A1Y2H8W3_9FUNG</name>
<dbReference type="InterPro" id="IPR011989">
    <property type="entry name" value="ARM-like"/>
</dbReference>
<keyword evidence="3" id="KW-0813">Transport</keyword>
<dbReference type="InterPro" id="IPR016024">
    <property type="entry name" value="ARM-type_fold"/>
</dbReference>
<reference evidence="7 8" key="1">
    <citation type="submission" date="2016-07" db="EMBL/GenBank/DDBJ databases">
        <title>Pervasive Adenine N6-methylation of Active Genes in Fungi.</title>
        <authorList>
            <consortium name="DOE Joint Genome Institute"/>
            <person name="Mondo S.J."/>
            <person name="Dannebaum R.O."/>
            <person name="Kuo R.C."/>
            <person name="Labutti K."/>
            <person name="Haridas S."/>
            <person name="Kuo A."/>
            <person name="Salamov A."/>
            <person name="Ahrendt S.R."/>
            <person name="Lipzen A."/>
            <person name="Sullivan W."/>
            <person name="Andreopoulos W.B."/>
            <person name="Clum A."/>
            <person name="Lindquist E."/>
            <person name="Daum C."/>
            <person name="Ramamoorthy G.K."/>
            <person name="Gryganskyi A."/>
            <person name="Culley D."/>
            <person name="Magnuson J.K."/>
            <person name="James T.Y."/>
            <person name="O'Malley M.A."/>
            <person name="Stajich J.E."/>
            <person name="Spatafora J.W."/>
            <person name="Visel A."/>
            <person name="Grigoriev I.V."/>
        </authorList>
    </citation>
    <scope>NUCLEOTIDE SEQUENCE [LARGE SCALE GENOMIC DNA]</scope>
    <source>
        <strain evidence="7 8">PL171</strain>
    </source>
</reference>
<dbReference type="SUPFAM" id="SSF48371">
    <property type="entry name" value="ARM repeat"/>
    <property type="match status" value="1"/>
</dbReference>
<dbReference type="InterPro" id="IPR041235">
    <property type="entry name" value="Exp1_repeat_2"/>
</dbReference>
<gene>
    <name evidence="7" type="ORF">BCR44DRAFT_1518836</name>
</gene>
<dbReference type="InterPro" id="IPR014877">
    <property type="entry name" value="XPO1_C_dom"/>
</dbReference>
<dbReference type="GO" id="GO:0031267">
    <property type="term" value="F:small GTPase binding"/>
    <property type="evidence" value="ECO:0007669"/>
    <property type="project" value="InterPro"/>
</dbReference>
<dbReference type="GO" id="GO:0005049">
    <property type="term" value="F:nuclear export signal receptor activity"/>
    <property type="evidence" value="ECO:0007669"/>
    <property type="project" value="InterPro"/>
</dbReference>
<evidence type="ECO:0000256" key="4">
    <source>
        <dbReference type="ARBA" id="ARBA00022927"/>
    </source>
</evidence>
<feature type="domain" description="Importin N-terminal" evidence="6">
    <location>
        <begin position="48"/>
        <end position="114"/>
    </location>
</feature>
<dbReference type="Gene3D" id="1.25.10.10">
    <property type="entry name" value="Leucine-rich Repeat Variant"/>
    <property type="match status" value="1"/>
</dbReference>
<dbReference type="InterPro" id="IPR040485">
    <property type="entry name" value="XPO1_repeat_3"/>
</dbReference>
<comment type="subcellular location">
    <subcellularLocation>
        <location evidence="1">Nucleus</location>
    </subcellularLocation>
</comment>
<comment type="similarity">
    <text evidence="2">Belongs to the exportin family.</text>
</comment>
<dbReference type="Proteomes" id="UP000193411">
    <property type="component" value="Unassembled WGS sequence"/>
</dbReference>
<dbReference type="EMBL" id="MCFL01000170">
    <property type="protein sequence ID" value="ORZ29482.1"/>
    <property type="molecule type" value="Genomic_DNA"/>
</dbReference>
<proteinExistence type="inferred from homology"/>
<dbReference type="GO" id="GO:0005737">
    <property type="term" value="C:cytoplasm"/>
    <property type="evidence" value="ECO:0007669"/>
    <property type="project" value="TreeGrafter"/>
</dbReference>
<evidence type="ECO:0000313" key="7">
    <source>
        <dbReference type="EMBL" id="ORZ29482.1"/>
    </source>
</evidence>
<organism evidence="7 8">
    <name type="scientific">Catenaria anguillulae PL171</name>
    <dbReference type="NCBI Taxonomy" id="765915"/>
    <lineage>
        <taxon>Eukaryota</taxon>
        <taxon>Fungi</taxon>
        <taxon>Fungi incertae sedis</taxon>
        <taxon>Blastocladiomycota</taxon>
        <taxon>Blastocladiomycetes</taxon>
        <taxon>Blastocladiales</taxon>
        <taxon>Catenariaceae</taxon>
        <taxon>Catenaria</taxon>
    </lineage>
</organism>
<dbReference type="Pfam" id="PF08767">
    <property type="entry name" value="CRM1_C"/>
    <property type="match status" value="1"/>
</dbReference>
<dbReference type="Pfam" id="PF18777">
    <property type="entry name" value="CRM1_repeat"/>
    <property type="match status" value="1"/>
</dbReference>
<dbReference type="GO" id="GO:0005634">
    <property type="term" value="C:nucleus"/>
    <property type="evidence" value="ECO:0007669"/>
    <property type="project" value="UniProtKB-SubCell"/>
</dbReference>
<dbReference type="Pfam" id="PF18784">
    <property type="entry name" value="CRM1_repeat_2"/>
    <property type="match status" value="1"/>
</dbReference>